<keyword evidence="4" id="KW-0645">Protease</keyword>
<dbReference type="Pfam" id="PF11992">
    <property type="entry name" value="TgpA_N"/>
    <property type="match status" value="1"/>
</dbReference>
<keyword evidence="5" id="KW-1185">Reference proteome</keyword>
<keyword evidence="2" id="KW-1133">Transmembrane helix</keyword>
<accession>A0A8J7KZC3</accession>
<feature type="transmembrane region" description="Helical" evidence="2">
    <location>
        <begin position="590"/>
        <end position="613"/>
    </location>
</feature>
<feature type="compositionally biased region" description="Pro residues" evidence="1">
    <location>
        <begin position="548"/>
        <end position="559"/>
    </location>
</feature>
<dbReference type="EMBL" id="JADOUF010000001">
    <property type="protein sequence ID" value="MBG6140732.1"/>
    <property type="molecule type" value="Genomic_DNA"/>
</dbReference>
<name>A0A8J7KZC3_9ACTN</name>
<feature type="transmembrane region" description="Helical" evidence="2">
    <location>
        <begin position="167"/>
        <end position="186"/>
    </location>
</feature>
<dbReference type="AlphaFoldDB" id="A0A8J7KZC3"/>
<keyword evidence="4" id="KW-0378">Hydrolase</keyword>
<feature type="region of interest" description="Disordered" evidence="1">
    <location>
        <begin position="534"/>
        <end position="575"/>
    </location>
</feature>
<dbReference type="GO" id="GO:0006508">
    <property type="term" value="P:proteolysis"/>
    <property type="evidence" value="ECO:0007669"/>
    <property type="project" value="UniProtKB-KW"/>
</dbReference>
<dbReference type="PANTHER" id="PTHR42736:SF1">
    <property type="entry name" value="PROTEIN-GLUTAMINE GAMMA-GLUTAMYLTRANSFERASE"/>
    <property type="match status" value="1"/>
</dbReference>
<sequence length="757" mass="79047">MVTKLARGALPVVILLALTGLAGLAGARIYAEGPLLPLLLGAAAASILLSTLLRPLPNWTVAPVSMLALGGYTLLAVQLTMRGDADATLMSAYLDAARNALPRLLTAAVPIEAAPDTVLVPIVAVWLAGLLGAELAGRGGRLLFGALPPTVAYAAALVLAGPNAQPALWQPLAYAAVCAVGLALTARQRTDAPVLTGDQPSPAKDRVFQLRAIGGAAAGLAAMLAVAVAAGPLVFGGVAKEPHDPRTAVVPPREDALDANPLIRISGWAAQPTQHLLDAELPADMPIRLAVLSEYDGVTWKVGADYRNAGKVLPSVTGPATTGKSSVVKQSYTVAELDGGLVPAVSTPNRIDNLRVAFDSRSGTLFKADRLATGQKYQVESVYTKPDVNLLSVADVPSGDAYARYLSVGSTLPTDLVNMANHITENNPGAYAKAYALQGFLAEHYKFNPTAASGHALPNLQFFLTKTVAEGGRQGTSEQFAASFAVLGRMMGLPTRVVVGFKGRSGKHPVLASDATAWPEVLFTGVGWVSFDPMPQDQNTKPLEDDYTPPPPTKTPSVPPSQVTQSPLASTAAPATGVGSAAEPVLTAPVLLMLSGVLLFGLLVVGALVVGLLRRSRTGRRLRSGTPSERVLGAWLEVRDAIRLAGHTPPPHLTASEIALYASLIPVRRRSARHGEPLPALGPLAELVNVVGFAPGLLGEAEARLAVEQAVAYVRELRGRRSLFNRVAWSLSIRPLLWKPSRPVVAEPGMSHATPHA</sequence>
<evidence type="ECO:0000313" key="5">
    <source>
        <dbReference type="Proteomes" id="UP000622552"/>
    </source>
</evidence>
<dbReference type="Pfam" id="PF01841">
    <property type="entry name" value="Transglut_core"/>
    <property type="match status" value="1"/>
</dbReference>
<dbReference type="InterPro" id="IPR052901">
    <property type="entry name" value="Bact_TGase-like"/>
</dbReference>
<feature type="transmembrane region" description="Helical" evidence="2">
    <location>
        <begin position="37"/>
        <end position="53"/>
    </location>
</feature>
<evidence type="ECO:0000259" key="3">
    <source>
        <dbReference type="SMART" id="SM00460"/>
    </source>
</evidence>
<dbReference type="Proteomes" id="UP000622552">
    <property type="component" value="Unassembled WGS sequence"/>
</dbReference>
<feature type="transmembrane region" description="Helical" evidence="2">
    <location>
        <begin position="60"/>
        <end position="81"/>
    </location>
</feature>
<evidence type="ECO:0000313" key="4">
    <source>
        <dbReference type="EMBL" id="MBG6140732.1"/>
    </source>
</evidence>
<keyword evidence="2" id="KW-0472">Membrane</keyword>
<gene>
    <name evidence="4" type="ORF">IW245_006926</name>
</gene>
<dbReference type="RefSeq" id="WP_197007251.1">
    <property type="nucleotide sequence ID" value="NZ_BONS01000019.1"/>
</dbReference>
<keyword evidence="2" id="KW-0812">Transmembrane</keyword>
<comment type="caution">
    <text evidence="4">The sequence shown here is derived from an EMBL/GenBank/DDBJ whole genome shotgun (WGS) entry which is preliminary data.</text>
</comment>
<dbReference type="SUPFAM" id="SSF54001">
    <property type="entry name" value="Cysteine proteinases"/>
    <property type="match status" value="1"/>
</dbReference>
<evidence type="ECO:0000256" key="1">
    <source>
        <dbReference type="SAM" id="MobiDB-lite"/>
    </source>
</evidence>
<organism evidence="4 5">
    <name type="scientific">Longispora fulva</name>
    <dbReference type="NCBI Taxonomy" id="619741"/>
    <lineage>
        <taxon>Bacteria</taxon>
        <taxon>Bacillati</taxon>
        <taxon>Actinomycetota</taxon>
        <taxon>Actinomycetes</taxon>
        <taxon>Micromonosporales</taxon>
        <taxon>Micromonosporaceae</taxon>
        <taxon>Longispora</taxon>
    </lineage>
</organism>
<dbReference type="GO" id="GO:0008233">
    <property type="term" value="F:peptidase activity"/>
    <property type="evidence" value="ECO:0007669"/>
    <property type="project" value="UniProtKB-KW"/>
</dbReference>
<dbReference type="InterPro" id="IPR021878">
    <property type="entry name" value="TgpA_N"/>
</dbReference>
<dbReference type="InterPro" id="IPR002931">
    <property type="entry name" value="Transglutaminase-like"/>
</dbReference>
<feature type="transmembrane region" description="Helical" evidence="2">
    <location>
        <begin position="118"/>
        <end position="135"/>
    </location>
</feature>
<feature type="domain" description="Transglutaminase-like" evidence="3">
    <location>
        <begin position="469"/>
        <end position="535"/>
    </location>
</feature>
<dbReference type="Gene3D" id="3.10.620.30">
    <property type="match status" value="1"/>
</dbReference>
<evidence type="ECO:0000256" key="2">
    <source>
        <dbReference type="SAM" id="Phobius"/>
    </source>
</evidence>
<protein>
    <submittedName>
        <fullName evidence="4">Transglutaminase-like putative cysteine protease</fullName>
    </submittedName>
</protein>
<dbReference type="InterPro" id="IPR038765">
    <property type="entry name" value="Papain-like_cys_pep_sf"/>
</dbReference>
<reference evidence="4" key="1">
    <citation type="submission" date="2020-11" db="EMBL/GenBank/DDBJ databases">
        <title>Sequencing the genomes of 1000 actinobacteria strains.</title>
        <authorList>
            <person name="Klenk H.-P."/>
        </authorList>
    </citation>
    <scope>NUCLEOTIDE SEQUENCE</scope>
    <source>
        <strain evidence="4">DSM 45356</strain>
    </source>
</reference>
<feature type="transmembrane region" description="Helical" evidence="2">
    <location>
        <begin position="212"/>
        <end position="235"/>
    </location>
</feature>
<dbReference type="SMART" id="SM00460">
    <property type="entry name" value="TGc"/>
    <property type="match status" value="1"/>
</dbReference>
<proteinExistence type="predicted"/>
<feature type="transmembrane region" description="Helical" evidence="2">
    <location>
        <begin position="142"/>
        <end position="161"/>
    </location>
</feature>
<dbReference type="PANTHER" id="PTHR42736">
    <property type="entry name" value="PROTEIN-GLUTAMINE GAMMA-GLUTAMYLTRANSFERASE"/>
    <property type="match status" value="1"/>
</dbReference>